<organism evidence="2 3">
    <name type="scientific">Yinghuangia soli</name>
    <dbReference type="NCBI Taxonomy" id="2908204"/>
    <lineage>
        <taxon>Bacteria</taxon>
        <taxon>Bacillati</taxon>
        <taxon>Actinomycetota</taxon>
        <taxon>Actinomycetes</taxon>
        <taxon>Kitasatosporales</taxon>
        <taxon>Streptomycetaceae</taxon>
        <taxon>Yinghuangia</taxon>
    </lineage>
</organism>
<sequence>MPIVRVHPGAPEEVALAYEAVGAGPAVVLVHGWPFTSRFWDGQMRTLVEAGCRAVRYDRRGAGRSGHPWTGHDPATMAGDLLALLDHLDAGRVSVVAFGSAAAEAARAAVLAPERFDRLVLAGAVVASAAGGRIQDLAAAARRHRIAMLDDLIGRCFSVDGERVLDEPTLRHLVHEAASSSAQSTLDALACWSAEDLLADLARVVQPVLVVHGGADAFMPYATTGARAAAAAPRATSIVIGNAPHAMPLTHQREFDSAVMDFLGAPAGPEGASAAE</sequence>
<feature type="domain" description="AB hydrolase-1" evidence="1">
    <location>
        <begin position="25"/>
        <end position="251"/>
    </location>
</feature>
<comment type="caution">
    <text evidence="2">The sequence shown here is derived from an EMBL/GenBank/DDBJ whole genome shotgun (WGS) entry which is preliminary data.</text>
</comment>
<dbReference type="EMBL" id="JAKFHA010000020">
    <property type="protein sequence ID" value="MCF2531042.1"/>
    <property type="molecule type" value="Genomic_DNA"/>
</dbReference>
<dbReference type="RefSeq" id="WP_235055707.1">
    <property type="nucleotide sequence ID" value="NZ_JAKFHA010000020.1"/>
</dbReference>
<name>A0AA41Q6F9_9ACTN</name>
<protein>
    <submittedName>
        <fullName evidence="2">Alpha/beta hydrolase</fullName>
    </submittedName>
</protein>
<dbReference type="InterPro" id="IPR000073">
    <property type="entry name" value="AB_hydrolase_1"/>
</dbReference>
<evidence type="ECO:0000313" key="3">
    <source>
        <dbReference type="Proteomes" id="UP001165378"/>
    </source>
</evidence>
<dbReference type="SUPFAM" id="SSF53474">
    <property type="entry name" value="alpha/beta-Hydrolases"/>
    <property type="match status" value="1"/>
</dbReference>
<dbReference type="AlphaFoldDB" id="A0AA41Q6F9"/>
<proteinExistence type="predicted"/>
<dbReference type="InterPro" id="IPR029058">
    <property type="entry name" value="AB_hydrolase_fold"/>
</dbReference>
<dbReference type="InterPro" id="IPR050471">
    <property type="entry name" value="AB_hydrolase"/>
</dbReference>
<gene>
    <name evidence="2" type="ORF">LZ495_28035</name>
</gene>
<dbReference type="Pfam" id="PF00561">
    <property type="entry name" value="Abhydrolase_1"/>
    <property type="match status" value="1"/>
</dbReference>
<dbReference type="PANTHER" id="PTHR43433">
    <property type="entry name" value="HYDROLASE, ALPHA/BETA FOLD FAMILY PROTEIN"/>
    <property type="match status" value="1"/>
</dbReference>
<dbReference type="Gene3D" id="3.40.50.1820">
    <property type="entry name" value="alpha/beta hydrolase"/>
    <property type="match status" value="1"/>
</dbReference>
<dbReference type="GO" id="GO:0016787">
    <property type="term" value="F:hydrolase activity"/>
    <property type="evidence" value="ECO:0007669"/>
    <property type="project" value="UniProtKB-KW"/>
</dbReference>
<evidence type="ECO:0000259" key="1">
    <source>
        <dbReference type="Pfam" id="PF00561"/>
    </source>
</evidence>
<reference evidence="2" key="1">
    <citation type="submission" date="2022-01" db="EMBL/GenBank/DDBJ databases">
        <title>Genome-Based Taxonomic Classification of the Phylum Actinobacteria.</title>
        <authorList>
            <person name="Gao Y."/>
        </authorList>
    </citation>
    <scope>NUCLEOTIDE SEQUENCE</scope>
    <source>
        <strain evidence="2">KLBMP 8922</strain>
    </source>
</reference>
<dbReference type="PRINTS" id="PR00111">
    <property type="entry name" value="ABHYDROLASE"/>
</dbReference>
<accession>A0AA41Q6F9</accession>
<keyword evidence="3" id="KW-1185">Reference proteome</keyword>
<keyword evidence="2" id="KW-0378">Hydrolase</keyword>
<dbReference type="PANTHER" id="PTHR43433:SF5">
    <property type="entry name" value="AB HYDROLASE-1 DOMAIN-CONTAINING PROTEIN"/>
    <property type="match status" value="1"/>
</dbReference>
<dbReference type="Proteomes" id="UP001165378">
    <property type="component" value="Unassembled WGS sequence"/>
</dbReference>
<evidence type="ECO:0000313" key="2">
    <source>
        <dbReference type="EMBL" id="MCF2531042.1"/>
    </source>
</evidence>